<organism evidence="2 3">
    <name type="scientific">Ilex paraguariensis</name>
    <name type="common">yerba mate</name>
    <dbReference type="NCBI Taxonomy" id="185542"/>
    <lineage>
        <taxon>Eukaryota</taxon>
        <taxon>Viridiplantae</taxon>
        <taxon>Streptophyta</taxon>
        <taxon>Embryophyta</taxon>
        <taxon>Tracheophyta</taxon>
        <taxon>Spermatophyta</taxon>
        <taxon>Magnoliopsida</taxon>
        <taxon>eudicotyledons</taxon>
        <taxon>Gunneridae</taxon>
        <taxon>Pentapetalae</taxon>
        <taxon>asterids</taxon>
        <taxon>campanulids</taxon>
        <taxon>Aquifoliales</taxon>
        <taxon>Aquifoliaceae</taxon>
        <taxon>Ilex</taxon>
    </lineage>
</organism>
<comment type="caution">
    <text evidence="2">The sequence shown here is derived from an EMBL/GenBank/DDBJ whole genome shotgun (WGS) entry which is preliminary data.</text>
</comment>
<keyword evidence="3" id="KW-1185">Reference proteome</keyword>
<keyword evidence="1" id="KW-0472">Membrane</keyword>
<reference evidence="2 3" key="1">
    <citation type="submission" date="2024-02" db="EMBL/GenBank/DDBJ databases">
        <authorList>
            <person name="Vignale AGUSTIN F."/>
            <person name="Sosa J E."/>
            <person name="Modenutti C."/>
        </authorList>
    </citation>
    <scope>NUCLEOTIDE SEQUENCE [LARGE SCALE GENOMIC DNA]</scope>
</reference>
<proteinExistence type="predicted"/>
<keyword evidence="1" id="KW-1133">Transmembrane helix</keyword>
<sequence>MESALCACVRAPVCVSVVKMLFACFALLIFVQYPFGLDASYLEFTLACTAVDAGYVNVSRFLRLLCND</sequence>
<accession>A0ABC8TBE7</accession>
<dbReference type="AlphaFoldDB" id="A0ABC8TBE7"/>
<evidence type="ECO:0000256" key="1">
    <source>
        <dbReference type="SAM" id="Phobius"/>
    </source>
</evidence>
<dbReference type="EMBL" id="CAUOFW020004181">
    <property type="protein sequence ID" value="CAK9164338.1"/>
    <property type="molecule type" value="Genomic_DNA"/>
</dbReference>
<gene>
    <name evidence="2" type="ORF">ILEXP_LOCUS33446</name>
</gene>
<evidence type="ECO:0000313" key="3">
    <source>
        <dbReference type="Proteomes" id="UP001642360"/>
    </source>
</evidence>
<dbReference type="Proteomes" id="UP001642360">
    <property type="component" value="Unassembled WGS sequence"/>
</dbReference>
<evidence type="ECO:0000313" key="2">
    <source>
        <dbReference type="EMBL" id="CAK9164338.1"/>
    </source>
</evidence>
<protein>
    <submittedName>
        <fullName evidence="2">Uncharacterized protein</fullName>
    </submittedName>
</protein>
<feature type="non-terminal residue" evidence="2">
    <location>
        <position position="68"/>
    </location>
</feature>
<name>A0ABC8TBE7_9AQUA</name>
<keyword evidence="1" id="KW-0812">Transmembrane</keyword>
<feature type="transmembrane region" description="Helical" evidence="1">
    <location>
        <begin position="12"/>
        <end position="35"/>
    </location>
</feature>